<dbReference type="RefSeq" id="WP_195692650.1">
    <property type="nucleotide sequence ID" value="NZ_CP064760.1"/>
</dbReference>
<dbReference type="AlphaFoldDB" id="A0A7S8MXP5"/>
<accession>A0A7S8MXP5</accession>
<name>A0A7S8MXP5_9MICO</name>
<feature type="region of interest" description="Disordered" evidence="1">
    <location>
        <begin position="113"/>
        <end position="133"/>
    </location>
</feature>
<evidence type="ECO:0000313" key="3">
    <source>
        <dbReference type="Proteomes" id="UP000594480"/>
    </source>
</evidence>
<reference evidence="2 3" key="1">
    <citation type="submission" date="2020-11" db="EMBL/GenBank/DDBJ databases">
        <title>Amino acid is mineralized and recycled by bacteria in oceanic microbiome.</title>
        <authorList>
            <person name="Zheng L.Y."/>
        </authorList>
    </citation>
    <scope>NUCLEOTIDE SEQUENCE [LARGE SCALE GENOMIC DNA]</scope>
    <source>
        <strain evidence="2 3">A32-1</strain>
    </source>
</reference>
<protein>
    <submittedName>
        <fullName evidence="2">Uncharacterized protein</fullName>
    </submittedName>
</protein>
<dbReference type="EMBL" id="CP064760">
    <property type="protein sequence ID" value="QPE04623.1"/>
    <property type="molecule type" value="Genomic_DNA"/>
</dbReference>
<proteinExistence type="predicted"/>
<sequence>MRANEMTGGTLRAPFAAKLQQMTNDVLSQRFGGADVETIFQAIAEKHTPGMSALQLAANERSAGKFSRWVSTYARSVDVSTPDEMMTALSVIDSRVRGWIRDPEATMAEIRDNPGIADDRPVLDTDPHDYRVP</sequence>
<evidence type="ECO:0000256" key="1">
    <source>
        <dbReference type="SAM" id="MobiDB-lite"/>
    </source>
</evidence>
<evidence type="ECO:0000313" key="2">
    <source>
        <dbReference type="EMBL" id="QPE04623.1"/>
    </source>
</evidence>
<organism evidence="2 3">
    <name type="scientific">Microbacterium schleiferi</name>
    <dbReference type="NCBI Taxonomy" id="69362"/>
    <lineage>
        <taxon>Bacteria</taxon>
        <taxon>Bacillati</taxon>
        <taxon>Actinomycetota</taxon>
        <taxon>Actinomycetes</taxon>
        <taxon>Micrococcales</taxon>
        <taxon>Microbacteriaceae</taxon>
        <taxon>Microbacterium</taxon>
    </lineage>
</organism>
<dbReference type="Proteomes" id="UP000594480">
    <property type="component" value="Chromosome"/>
</dbReference>
<gene>
    <name evidence="2" type="ORF">IT882_00065</name>
</gene>
<keyword evidence="3" id="KW-1185">Reference proteome</keyword>
<dbReference type="KEGG" id="msf:IT882_00065"/>